<gene>
    <name evidence="2" type="ORF">HMPREF1318_1361</name>
</gene>
<protein>
    <submittedName>
        <fullName evidence="2">Uncharacterized protein</fullName>
    </submittedName>
</protein>
<dbReference type="AlphaFoldDB" id="J1HPB3"/>
<proteinExistence type="predicted"/>
<comment type="caution">
    <text evidence="2">The sequence shown here is derived from an EMBL/GenBank/DDBJ whole genome shotgun (WGS) entry which is preliminary data.</text>
</comment>
<feature type="compositionally biased region" description="Basic and acidic residues" evidence="1">
    <location>
        <begin position="51"/>
        <end position="65"/>
    </location>
</feature>
<evidence type="ECO:0000313" key="3">
    <source>
        <dbReference type="Proteomes" id="UP000002941"/>
    </source>
</evidence>
<evidence type="ECO:0000256" key="1">
    <source>
        <dbReference type="SAM" id="MobiDB-lite"/>
    </source>
</evidence>
<dbReference type="EMBL" id="AKFT01000012">
    <property type="protein sequence ID" value="EJF47438.1"/>
    <property type="molecule type" value="Genomic_DNA"/>
</dbReference>
<accession>J1HPB3</accession>
<name>J1HPB3_9ACTO</name>
<evidence type="ECO:0000313" key="2">
    <source>
        <dbReference type="EMBL" id="EJF47438.1"/>
    </source>
</evidence>
<organism evidence="2 3">
    <name type="scientific">Actinomyces massiliensis F0489</name>
    <dbReference type="NCBI Taxonomy" id="1125718"/>
    <lineage>
        <taxon>Bacteria</taxon>
        <taxon>Bacillati</taxon>
        <taxon>Actinomycetota</taxon>
        <taxon>Actinomycetes</taxon>
        <taxon>Actinomycetales</taxon>
        <taxon>Actinomycetaceae</taxon>
        <taxon>Actinomyces</taxon>
    </lineage>
</organism>
<keyword evidence="3" id="KW-1185">Reference proteome</keyword>
<dbReference type="Proteomes" id="UP000002941">
    <property type="component" value="Unassembled WGS sequence"/>
</dbReference>
<sequence length="65" mass="7257">MQGHWLLARLGKRVLRPGGMGLTRRRARPGARHAPELPPAGRTAQRRRHRGAEGRRESPCEASRG</sequence>
<reference evidence="2 3" key="1">
    <citation type="submission" date="2012-05" db="EMBL/GenBank/DDBJ databases">
        <authorList>
            <person name="Harkins D.M."/>
            <person name="Madupu R."/>
            <person name="Durkin A.S."/>
            <person name="Torralba M."/>
            <person name="Methe B."/>
            <person name="Sutton G.G."/>
            <person name="Nelson K.E."/>
        </authorList>
    </citation>
    <scope>NUCLEOTIDE SEQUENCE [LARGE SCALE GENOMIC DNA]</scope>
    <source>
        <strain evidence="2 3">F0489</strain>
    </source>
</reference>
<feature type="region of interest" description="Disordered" evidence="1">
    <location>
        <begin position="16"/>
        <end position="65"/>
    </location>
</feature>